<dbReference type="GeneID" id="98176660"/>
<protein>
    <submittedName>
        <fullName evidence="2">Magnesium transport protein CorA, transmembrane region</fullName>
    </submittedName>
</protein>
<dbReference type="RefSeq" id="XP_070917438.1">
    <property type="nucleotide sequence ID" value="XM_071061337.1"/>
</dbReference>
<keyword evidence="1" id="KW-1133">Transmembrane helix</keyword>
<feature type="transmembrane region" description="Helical" evidence="1">
    <location>
        <begin position="479"/>
        <end position="498"/>
    </location>
</feature>
<comment type="caution">
    <text evidence="2">The sequence shown here is derived from an EMBL/GenBank/DDBJ whole genome shotgun (WGS) entry which is preliminary data.</text>
</comment>
<proteinExistence type="predicted"/>
<reference evidence="2 3" key="1">
    <citation type="submission" date="2024-09" db="EMBL/GenBank/DDBJ databases">
        <title>Itraconazole resistance in Madurella fahalii resulting from another homologue of gene encoding cytochrome P450 14-alpha sterol demethylase (CYP51).</title>
        <authorList>
            <person name="Yoshioka I."/>
            <person name="Fahal A.H."/>
            <person name="Kaneko S."/>
            <person name="Yaguchi T."/>
        </authorList>
    </citation>
    <scope>NUCLEOTIDE SEQUENCE [LARGE SCALE GENOMIC DNA]</scope>
    <source>
        <strain evidence="2 3">IFM 68171</strain>
    </source>
</reference>
<sequence length="557" mass="63803">MEELSEAPNLGRVLKFLSVEEDKEFAVDKILDPTGTSLTIVVRPRRNGDWADQRRLQGQEDWEELFQEIMPSPAKNEPPVKDEKLDVVSHPKPNPRSTLLLLYAPALLTWWRDNKAPPEKDLKMTVSVRPNGDQRQRLRNIPFTFALFQFIVRRMSIHSWINRLISRANVPAFERTVTEMPLYSGNGENRGPQKALIYNCRTSNEWPDDMALSVTHFPAQKLSFAILFGPSKAQQKSIITRLKRAGADTSHPMLLPGILAELERIRQMSHVDELIDGLEEQLSRIGQETVASWQQSSQTKAERNRQKTEAWLNTTFSKNILLATVALLNGMRRHLDEFPALANSAAARRHRYPRHCGLDSLEYRRWRPEIPLSLDSTVYDFAPHTHAPTDSEYLTGLETLTSEPDNIHDPEAKYQDALYHASMRMKDRLTSIIAEYDDKIRACTMEVDGIAMATQWSHGETNMEIATASGEDSSQMRSIALVTMVFLPGTFFASMFSMTFFNWNSDSGGDHPIVSSSIWIYFLVTVVFTLITLMLFWYFILSRQRNRRRSRQDASLV</sequence>
<evidence type="ECO:0000313" key="2">
    <source>
        <dbReference type="EMBL" id="GAB1315707.1"/>
    </source>
</evidence>
<name>A0ABQ0GD76_9PEZI</name>
<dbReference type="Proteomes" id="UP001628179">
    <property type="component" value="Unassembled WGS sequence"/>
</dbReference>
<evidence type="ECO:0000313" key="3">
    <source>
        <dbReference type="Proteomes" id="UP001628179"/>
    </source>
</evidence>
<accession>A0ABQ0GD76</accession>
<keyword evidence="1 2" id="KW-0812">Transmembrane</keyword>
<gene>
    <name evidence="2" type="ORF">MFIFM68171_05917</name>
</gene>
<evidence type="ECO:0000256" key="1">
    <source>
        <dbReference type="SAM" id="Phobius"/>
    </source>
</evidence>
<dbReference type="EMBL" id="BAAFSV010000003">
    <property type="protein sequence ID" value="GAB1315707.1"/>
    <property type="molecule type" value="Genomic_DNA"/>
</dbReference>
<dbReference type="Gene3D" id="1.20.58.340">
    <property type="entry name" value="Magnesium transport protein CorA, transmembrane region"/>
    <property type="match status" value="1"/>
</dbReference>
<keyword evidence="3" id="KW-1185">Reference proteome</keyword>
<keyword evidence="1" id="KW-0472">Membrane</keyword>
<feature type="transmembrane region" description="Helical" evidence="1">
    <location>
        <begin position="518"/>
        <end position="541"/>
    </location>
</feature>
<organism evidence="2 3">
    <name type="scientific">Madurella fahalii</name>
    <dbReference type="NCBI Taxonomy" id="1157608"/>
    <lineage>
        <taxon>Eukaryota</taxon>
        <taxon>Fungi</taxon>
        <taxon>Dikarya</taxon>
        <taxon>Ascomycota</taxon>
        <taxon>Pezizomycotina</taxon>
        <taxon>Sordariomycetes</taxon>
        <taxon>Sordariomycetidae</taxon>
        <taxon>Sordariales</taxon>
        <taxon>Sordariales incertae sedis</taxon>
        <taxon>Madurella</taxon>
    </lineage>
</organism>